<proteinExistence type="predicted"/>
<accession>K9WFI7</accession>
<reference evidence="1 2" key="1">
    <citation type="submission" date="2012-06" db="EMBL/GenBank/DDBJ databases">
        <title>Finished chromosome of genome of Microcoleus sp. PCC 7113.</title>
        <authorList>
            <consortium name="US DOE Joint Genome Institute"/>
            <person name="Gugger M."/>
            <person name="Coursin T."/>
            <person name="Rippka R."/>
            <person name="Tandeau De Marsac N."/>
            <person name="Huntemann M."/>
            <person name="Wei C.-L."/>
            <person name="Han J."/>
            <person name="Detter J.C."/>
            <person name="Han C."/>
            <person name="Tapia R."/>
            <person name="Chen A."/>
            <person name="Kyrpides N."/>
            <person name="Mavromatis K."/>
            <person name="Markowitz V."/>
            <person name="Szeto E."/>
            <person name="Ivanova N."/>
            <person name="Pagani I."/>
            <person name="Pati A."/>
            <person name="Goodwin L."/>
            <person name="Nordberg H.P."/>
            <person name="Cantor M.N."/>
            <person name="Hua S.X."/>
            <person name="Woyke T."/>
            <person name="Kerfeld C.A."/>
        </authorList>
    </citation>
    <scope>NUCLEOTIDE SEQUENCE [LARGE SCALE GENOMIC DNA]</scope>
    <source>
        <strain evidence="1 2">PCC 7113</strain>
    </source>
</reference>
<dbReference type="KEGG" id="mic:Mic7113_2491"/>
<sequence>MSKFGVLHDYPPKQDFGTIDPLTFLLWPFLKLGINETN</sequence>
<evidence type="ECO:0000313" key="1">
    <source>
        <dbReference type="EMBL" id="AFZ18292.1"/>
    </source>
</evidence>
<dbReference type="AlphaFoldDB" id="K9WFI7"/>
<evidence type="ECO:0000313" key="2">
    <source>
        <dbReference type="Proteomes" id="UP000010471"/>
    </source>
</evidence>
<dbReference type="EMBL" id="CP003630">
    <property type="protein sequence ID" value="AFZ18292.1"/>
    <property type="molecule type" value="Genomic_DNA"/>
</dbReference>
<protein>
    <submittedName>
        <fullName evidence="1">Uncharacterized protein</fullName>
    </submittedName>
</protein>
<dbReference type="Proteomes" id="UP000010471">
    <property type="component" value="Chromosome"/>
</dbReference>
<organism evidence="1 2">
    <name type="scientific">Allocoleopsis franciscana PCC 7113</name>
    <dbReference type="NCBI Taxonomy" id="1173027"/>
    <lineage>
        <taxon>Bacteria</taxon>
        <taxon>Bacillati</taxon>
        <taxon>Cyanobacteriota</taxon>
        <taxon>Cyanophyceae</taxon>
        <taxon>Coleofasciculales</taxon>
        <taxon>Coleofasciculaceae</taxon>
        <taxon>Allocoleopsis</taxon>
        <taxon>Allocoleopsis franciscana</taxon>
    </lineage>
</organism>
<name>K9WFI7_9CYAN</name>
<keyword evidence="2" id="KW-1185">Reference proteome</keyword>
<gene>
    <name evidence="1" type="ORF">Mic7113_2491</name>
</gene>
<dbReference type="HOGENOM" id="CLU_3330232_0_0_3"/>